<name>A0ABR0V9Y9_REHGL</name>
<evidence type="ECO:0000256" key="1">
    <source>
        <dbReference type="ARBA" id="ARBA00004273"/>
    </source>
</evidence>
<evidence type="ECO:0000256" key="10">
    <source>
        <dbReference type="ARBA" id="ARBA00023065"/>
    </source>
</evidence>
<evidence type="ECO:0000256" key="7">
    <source>
        <dbReference type="ARBA" id="ARBA00022792"/>
    </source>
</evidence>
<dbReference type="PROSITE" id="PS50222">
    <property type="entry name" value="EF_HAND_2"/>
    <property type="match status" value="2"/>
</dbReference>
<evidence type="ECO:0000256" key="3">
    <source>
        <dbReference type="ARBA" id="ARBA00022448"/>
    </source>
</evidence>
<dbReference type="InterPro" id="IPR018247">
    <property type="entry name" value="EF_Hand_1_Ca_BS"/>
</dbReference>
<keyword evidence="8" id="KW-0106">Calcium</keyword>
<keyword evidence="6" id="KW-0677">Repeat</keyword>
<keyword evidence="3" id="KW-0813">Transport</keyword>
<comment type="subcellular location">
    <subcellularLocation>
        <location evidence="1">Mitochondrion inner membrane</location>
    </subcellularLocation>
    <subcellularLocation>
        <location evidence="2">Mitochondrion intermembrane space</location>
    </subcellularLocation>
</comment>
<evidence type="ECO:0000256" key="8">
    <source>
        <dbReference type="ARBA" id="ARBA00022837"/>
    </source>
</evidence>
<evidence type="ECO:0000256" key="4">
    <source>
        <dbReference type="ARBA" id="ARBA00022568"/>
    </source>
</evidence>
<feature type="domain" description="EF-hand" evidence="14">
    <location>
        <begin position="224"/>
        <end position="259"/>
    </location>
</feature>
<keyword evidence="16" id="KW-1185">Reference proteome</keyword>
<feature type="domain" description="EF-hand" evidence="14">
    <location>
        <begin position="377"/>
        <end position="412"/>
    </location>
</feature>
<evidence type="ECO:0000313" key="15">
    <source>
        <dbReference type="EMBL" id="KAK6131871.1"/>
    </source>
</evidence>
<dbReference type="SUPFAM" id="SSF47473">
    <property type="entry name" value="EF-hand"/>
    <property type="match status" value="1"/>
</dbReference>
<dbReference type="Pfam" id="PF13833">
    <property type="entry name" value="EF-hand_8"/>
    <property type="match status" value="1"/>
</dbReference>
<keyword evidence="11" id="KW-0496">Mitochondrion</keyword>
<comment type="caution">
    <text evidence="15">The sequence shown here is derived from an EMBL/GenBank/DDBJ whole genome shotgun (WGS) entry which is preliminary data.</text>
</comment>
<dbReference type="Gene3D" id="1.10.238.10">
    <property type="entry name" value="EF-hand"/>
    <property type="match status" value="2"/>
</dbReference>
<evidence type="ECO:0000313" key="16">
    <source>
        <dbReference type="Proteomes" id="UP001318860"/>
    </source>
</evidence>
<dbReference type="Pfam" id="PF13202">
    <property type="entry name" value="EF-hand_5"/>
    <property type="match status" value="1"/>
</dbReference>
<evidence type="ECO:0000256" key="6">
    <source>
        <dbReference type="ARBA" id="ARBA00022737"/>
    </source>
</evidence>
<evidence type="ECO:0000259" key="14">
    <source>
        <dbReference type="PROSITE" id="PS50222"/>
    </source>
</evidence>
<evidence type="ECO:0000256" key="5">
    <source>
        <dbReference type="ARBA" id="ARBA00022723"/>
    </source>
</evidence>
<evidence type="ECO:0000256" key="13">
    <source>
        <dbReference type="ARBA" id="ARBA00038333"/>
    </source>
</evidence>
<keyword evidence="7" id="KW-0999">Mitochondrion inner membrane</keyword>
<organism evidence="15 16">
    <name type="scientific">Rehmannia glutinosa</name>
    <name type="common">Chinese foxglove</name>
    <dbReference type="NCBI Taxonomy" id="99300"/>
    <lineage>
        <taxon>Eukaryota</taxon>
        <taxon>Viridiplantae</taxon>
        <taxon>Streptophyta</taxon>
        <taxon>Embryophyta</taxon>
        <taxon>Tracheophyta</taxon>
        <taxon>Spermatophyta</taxon>
        <taxon>Magnoliopsida</taxon>
        <taxon>eudicotyledons</taxon>
        <taxon>Gunneridae</taxon>
        <taxon>Pentapetalae</taxon>
        <taxon>asterids</taxon>
        <taxon>lamiids</taxon>
        <taxon>Lamiales</taxon>
        <taxon>Orobanchaceae</taxon>
        <taxon>Rehmannieae</taxon>
        <taxon>Rehmannia</taxon>
    </lineage>
</organism>
<sequence>MHSWALSLRKPTSQIRVLAANKSLYSRSFFTKSNASFLGSSSRKGDRRYYKNEREKSDWTFLESLLRSVSYGVVGSSLLGLCYSSSFCSSDSFVSFADYSGNRRREPDKKPNFLFKGPNMALLILAKLFRYLQEKSFLQVFEYFASYRTPSGEVYMTAADLMRAVVPVFPPSEADVVRGGYLKGELVTSELHCPPSEFFMLFDTDNDGLISFPEYIFFVTILSIPESSFSVAFKMFDLDNDGGIDKEEFKKVMSLMRTQNRQGASHRDGKRIGLKVSGSVENGGLLEYYFGKDGDKRLGHDRFVQFLRDLHDEVDELNNEPSLRDLRVSLEEFKNFAELRKRLEPFSMALFSYGKVNGLLSKQDFKRAAYQVCDISLTDKVVDLVFYMFDANRDGSLSSDEFLRVLERRETDISKPREGGFAGLISCWLDCTKNCSSKKKF</sequence>
<keyword evidence="9" id="KW-0809">Transit peptide</keyword>
<accession>A0ABR0V9Y9</accession>
<dbReference type="Pfam" id="PF00036">
    <property type="entry name" value="EF-hand_1"/>
    <property type="match status" value="1"/>
</dbReference>
<protein>
    <recommendedName>
        <fullName evidence="14">EF-hand domain-containing protein</fullName>
    </recommendedName>
</protein>
<keyword evidence="12" id="KW-0472">Membrane</keyword>
<dbReference type="CDD" id="cd00051">
    <property type="entry name" value="EFh"/>
    <property type="match status" value="1"/>
</dbReference>
<dbReference type="PANTHER" id="PTHR12294">
    <property type="entry name" value="EF HAND DOMAIN FAMILY A1,A2-RELATED"/>
    <property type="match status" value="1"/>
</dbReference>
<dbReference type="InterPro" id="IPR011992">
    <property type="entry name" value="EF-hand-dom_pair"/>
</dbReference>
<dbReference type="CDD" id="cd15900">
    <property type="entry name" value="EFh_MICU"/>
    <property type="match status" value="1"/>
</dbReference>
<reference evidence="15 16" key="1">
    <citation type="journal article" date="2021" name="Comput. Struct. Biotechnol. J.">
        <title>De novo genome assembly of the potent medicinal plant Rehmannia glutinosa using nanopore technology.</title>
        <authorList>
            <person name="Ma L."/>
            <person name="Dong C."/>
            <person name="Song C."/>
            <person name="Wang X."/>
            <person name="Zheng X."/>
            <person name="Niu Y."/>
            <person name="Chen S."/>
            <person name="Feng W."/>
        </authorList>
    </citation>
    <scope>NUCLEOTIDE SEQUENCE [LARGE SCALE GENOMIC DNA]</scope>
    <source>
        <strain evidence="15">DH-2019</strain>
    </source>
</reference>
<dbReference type="Proteomes" id="UP001318860">
    <property type="component" value="Unassembled WGS sequence"/>
</dbReference>
<evidence type="ECO:0000256" key="11">
    <source>
        <dbReference type="ARBA" id="ARBA00023128"/>
    </source>
</evidence>
<dbReference type="PROSITE" id="PS00018">
    <property type="entry name" value="EF_HAND_1"/>
    <property type="match status" value="1"/>
</dbReference>
<dbReference type="InterPro" id="IPR039800">
    <property type="entry name" value="MICU1/2/3"/>
</dbReference>
<keyword evidence="10" id="KW-0406">Ion transport</keyword>
<comment type="similarity">
    <text evidence="13">Belongs to the MICU1 family. MICU1 subfamily.</text>
</comment>
<keyword evidence="4" id="KW-0109">Calcium transport</keyword>
<evidence type="ECO:0000256" key="9">
    <source>
        <dbReference type="ARBA" id="ARBA00022946"/>
    </source>
</evidence>
<evidence type="ECO:0000256" key="12">
    <source>
        <dbReference type="ARBA" id="ARBA00023136"/>
    </source>
</evidence>
<dbReference type="PANTHER" id="PTHR12294:SF1">
    <property type="entry name" value="CALCIUM UPTAKE PROTEIN 1, MITOCHONDRIAL"/>
    <property type="match status" value="1"/>
</dbReference>
<gene>
    <name evidence="15" type="ORF">DH2020_034394</name>
</gene>
<dbReference type="InterPro" id="IPR002048">
    <property type="entry name" value="EF_hand_dom"/>
</dbReference>
<evidence type="ECO:0000256" key="2">
    <source>
        <dbReference type="ARBA" id="ARBA00004569"/>
    </source>
</evidence>
<proteinExistence type="inferred from homology"/>
<dbReference type="EMBL" id="JABTTQ020001332">
    <property type="protein sequence ID" value="KAK6131871.1"/>
    <property type="molecule type" value="Genomic_DNA"/>
</dbReference>
<keyword evidence="5" id="KW-0479">Metal-binding</keyword>
<dbReference type="SMART" id="SM00054">
    <property type="entry name" value="EFh"/>
    <property type="match status" value="3"/>
</dbReference>